<dbReference type="GO" id="GO:0005975">
    <property type="term" value="P:carbohydrate metabolic process"/>
    <property type="evidence" value="ECO:0007669"/>
    <property type="project" value="InterPro"/>
</dbReference>
<dbReference type="AlphaFoldDB" id="A0A0C2F760"/>
<feature type="domain" description="GH16" evidence="2">
    <location>
        <begin position="8"/>
        <end position="294"/>
    </location>
</feature>
<accession>A0A0C2F760</accession>
<dbReference type="OrthoDB" id="192832at2759"/>
<evidence type="ECO:0000313" key="3">
    <source>
        <dbReference type="EMBL" id="KIH86878.1"/>
    </source>
</evidence>
<name>A0A0C2F760_9PEZI</name>
<gene>
    <name evidence="3" type="ORF">SPBR_08619</name>
</gene>
<dbReference type="SUPFAM" id="SSF49899">
    <property type="entry name" value="Concanavalin A-like lectins/glucanases"/>
    <property type="match status" value="1"/>
</dbReference>
<evidence type="ECO:0000256" key="1">
    <source>
        <dbReference type="SAM" id="SignalP"/>
    </source>
</evidence>
<keyword evidence="1" id="KW-0732">Signal</keyword>
<organism evidence="3 4">
    <name type="scientific">Sporothrix brasiliensis 5110</name>
    <dbReference type="NCBI Taxonomy" id="1398154"/>
    <lineage>
        <taxon>Eukaryota</taxon>
        <taxon>Fungi</taxon>
        <taxon>Dikarya</taxon>
        <taxon>Ascomycota</taxon>
        <taxon>Pezizomycotina</taxon>
        <taxon>Sordariomycetes</taxon>
        <taxon>Sordariomycetidae</taxon>
        <taxon>Ophiostomatales</taxon>
        <taxon>Ophiostomataceae</taxon>
        <taxon>Sporothrix</taxon>
    </lineage>
</organism>
<dbReference type="Gene3D" id="2.60.120.200">
    <property type="match status" value="1"/>
</dbReference>
<dbReference type="InterPro" id="IPR013320">
    <property type="entry name" value="ConA-like_dom_sf"/>
</dbReference>
<dbReference type="RefSeq" id="XP_040614888.1">
    <property type="nucleotide sequence ID" value="XM_040766857.1"/>
</dbReference>
<dbReference type="HOGENOM" id="CLU_019533_3_1_1"/>
<keyword evidence="4" id="KW-1185">Reference proteome</keyword>
<comment type="caution">
    <text evidence="3">The sequence shown here is derived from an EMBL/GenBank/DDBJ whole genome shotgun (WGS) entry which is preliminary data.</text>
</comment>
<feature type="signal peptide" evidence="1">
    <location>
        <begin position="1"/>
        <end position="22"/>
    </location>
</feature>
<dbReference type="GO" id="GO:0004553">
    <property type="term" value="F:hydrolase activity, hydrolyzing O-glycosyl compounds"/>
    <property type="evidence" value="ECO:0007669"/>
    <property type="project" value="InterPro"/>
</dbReference>
<dbReference type="PROSITE" id="PS51762">
    <property type="entry name" value="GH16_2"/>
    <property type="match status" value="1"/>
</dbReference>
<proteinExistence type="predicted"/>
<dbReference type="EMBL" id="AWTV01000011">
    <property type="protein sequence ID" value="KIH86878.1"/>
    <property type="molecule type" value="Genomic_DNA"/>
</dbReference>
<evidence type="ECO:0000313" key="4">
    <source>
        <dbReference type="Proteomes" id="UP000031575"/>
    </source>
</evidence>
<dbReference type="GeneID" id="63681778"/>
<dbReference type="InterPro" id="IPR050546">
    <property type="entry name" value="Glycosyl_Hydrlase_16"/>
</dbReference>
<protein>
    <submittedName>
        <fullName evidence="3">Endo-1,3(4)-beta-glucanase</fullName>
    </submittedName>
</protein>
<dbReference type="Proteomes" id="UP000031575">
    <property type="component" value="Unassembled WGS sequence"/>
</dbReference>
<evidence type="ECO:0000259" key="2">
    <source>
        <dbReference type="PROSITE" id="PS51762"/>
    </source>
</evidence>
<dbReference type="VEuPathDB" id="FungiDB:SPBR_08619"/>
<dbReference type="InterPro" id="IPR000757">
    <property type="entry name" value="Beta-glucanase-like"/>
</dbReference>
<reference evidence="3 4" key="1">
    <citation type="journal article" date="2014" name="BMC Genomics">
        <title>Comparative genomics of the major fungal agents of human and animal Sporotrichosis: Sporothrix schenckii and Sporothrix brasiliensis.</title>
        <authorList>
            <person name="Teixeira M.M."/>
            <person name="de Almeida L.G."/>
            <person name="Kubitschek-Barreira P."/>
            <person name="Alves F.L."/>
            <person name="Kioshima E.S."/>
            <person name="Abadio A.K."/>
            <person name="Fernandes L."/>
            <person name="Derengowski L.S."/>
            <person name="Ferreira K.S."/>
            <person name="Souza R.C."/>
            <person name="Ruiz J.C."/>
            <person name="de Andrade N.C."/>
            <person name="Paes H.C."/>
            <person name="Nicola A.M."/>
            <person name="Albuquerque P."/>
            <person name="Gerber A.L."/>
            <person name="Martins V.P."/>
            <person name="Peconick L.D."/>
            <person name="Neto A.V."/>
            <person name="Chaucanez C.B."/>
            <person name="Silva P.A."/>
            <person name="Cunha O.L."/>
            <person name="de Oliveira F.F."/>
            <person name="dos Santos T.C."/>
            <person name="Barros A.L."/>
            <person name="Soares M.A."/>
            <person name="de Oliveira L.M."/>
            <person name="Marini M.M."/>
            <person name="Villalobos-Duno H."/>
            <person name="Cunha M.M."/>
            <person name="de Hoog S."/>
            <person name="da Silveira J.F."/>
            <person name="Henrissat B."/>
            <person name="Nino-Vega G.A."/>
            <person name="Cisalpino P.S."/>
            <person name="Mora-Montes H.M."/>
            <person name="Almeida S.R."/>
            <person name="Stajich J.E."/>
            <person name="Lopes-Bezerra L.M."/>
            <person name="Vasconcelos A.T."/>
            <person name="Felipe M.S."/>
        </authorList>
    </citation>
    <scope>NUCLEOTIDE SEQUENCE [LARGE SCALE GENOMIC DNA]</scope>
    <source>
        <strain evidence="3 4">5110</strain>
    </source>
</reference>
<sequence>MYTASLLAAAAAAVLPNLLVSATAPPSYPGFTLIWNDTFAGAAGTPPNANNWRTVTGYLNQNSEAEVYSSSTKNLQLSGSGSLQIVPLKDPQSSGPGSGWTSGRVESASGWLPAAGQKTRVEGRIRMGDGPAGTKQGIWPAFWLLGEAIRMGTNWPQCGELDILELRNGVAMGFGTAHCGTTANGGVCNEPSGRGATVAVPDPAAFHTWTMTWDRTSSDYKAQTIQWALDQTVFFTLAGAQLDEATWRTLAASGFNIVMNVAVGGDFPGAPNSATQGGTASQMEVQYVAVYATN</sequence>
<dbReference type="Pfam" id="PF26113">
    <property type="entry name" value="GH16_XgeA"/>
    <property type="match status" value="1"/>
</dbReference>
<dbReference type="PANTHER" id="PTHR10963">
    <property type="entry name" value="GLYCOSYL HYDROLASE-RELATED"/>
    <property type="match status" value="1"/>
</dbReference>
<feature type="chain" id="PRO_5002160441" evidence="1">
    <location>
        <begin position="23"/>
        <end position="294"/>
    </location>
</feature>
<dbReference type="PANTHER" id="PTHR10963:SF60">
    <property type="entry name" value="GRAM-NEGATIVE BACTERIA-BINDING PROTEIN 1-RELATED"/>
    <property type="match status" value="1"/>
</dbReference>